<dbReference type="EMBL" id="JAAALK010000082">
    <property type="protein sequence ID" value="KAG8085166.1"/>
    <property type="molecule type" value="Genomic_DNA"/>
</dbReference>
<dbReference type="GO" id="GO:0003700">
    <property type="term" value="F:DNA-binding transcription factor activity"/>
    <property type="evidence" value="ECO:0007669"/>
    <property type="project" value="InterPro"/>
</dbReference>
<dbReference type="SMART" id="SM00774">
    <property type="entry name" value="WRKY"/>
    <property type="match status" value="1"/>
</dbReference>
<dbReference type="OrthoDB" id="2021064at2759"/>
<keyword evidence="4" id="KW-1185">Reference proteome</keyword>
<proteinExistence type="predicted"/>
<evidence type="ECO:0000259" key="2">
    <source>
        <dbReference type="PROSITE" id="PS50811"/>
    </source>
</evidence>
<protein>
    <recommendedName>
        <fullName evidence="2">WRKY domain-containing protein</fullName>
    </recommendedName>
</protein>
<dbReference type="PANTHER" id="PTHR31282">
    <property type="entry name" value="WRKY TRANSCRIPTION FACTOR 21-RELATED"/>
    <property type="match status" value="1"/>
</dbReference>
<gene>
    <name evidence="3" type="ORF">GUJ93_ZPchr0010g10945</name>
</gene>
<evidence type="ECO:0000313" key="4">
    <source>
        <dbReference type="Proteomes" id="UP000729402"/>
    </source>
</evidence>
<dbReference type="InterPro" id="IPR003657">
    <property type="entry name" value="WRKY_dom"/>
</dbReference>
<evidence type="ECO:0000256" key="1">
    <source>
        <dbReference type="SAM" id="MobiDB-lite"/>
    </source>
</evidence>
<dbReference type="GO" id="GO:0043565">
    <property type="term" value="F:sequence-specific DNA binding"/>
    <property type="evidence" value="ECO:0007669"/>
    <property type="project" value="InterPro"/>
</dbReference>
<reference evidence="3" key="2">
    <citation type="submission" date="2021-02" db="EMBL/GenBank/DDBJ databases">
        <authorList>
            <person name="Kimball J.A."/>
            <person name="Haas M.W."/>
            <person name="Macchietto M."/>
            <person name="Kono T."/>
            <person name="Duquette J."/>
            <person name="Shao M."/>
        </authorList>
    </citation>
    <scope>NUCLEOTIDE SEQUENCE</scope>
    <source>
        <tissue evidence="3">Fresh leaf tissue</tissue>
    </source>
</reference>
<name>A0A8J6BH55_ZIZPA</name>
<organism evidence="3 4">
    <name type="scientific">Zizania palustris</name>
    <name type="common">Northern wild rice</name>
    <dbReference type="NCBI Taxonomy" id="103762"/>
    <lineage>
        <taxon>Eukaryota</taxon>
        <taxon>Viridiplantae</taxon>
        <taxon>Streptophyta</taxon>
        <taxon>Embryophyta</taxon>
        <taxon>Tracheophyta</taxon>
        <taxon>Spermatophyta</taxon>
        <taxon>Magnoliopsida</taxon>
        <taxon>Liliopsida</taxon>
        <taxon>Poales</taxon>
        <taxon>Poaceae</taxon>
        <taxon>BOP clade</taxon>
        <taxon>Oryzoideae</taxon>
        <taxon>Oryzeae</taxon>
        <taxon>Zizaniinae</taxon>
        <taxon>Zizania</taxon>
    </lineage>
</organism>
<dbReference type="AlphaFoldDB" id="A0A8J6BH55"/>
<reference evidence="3" key="1">
    <citation type="journal article" date="2021" name="bioRxiv">
        <title>Whole Genome Assembly and Annotation of Northern Wild Rice, Zizania palustris L., Supports a Whole Genome Duplication in the Zizania Genus.</title>
        <authorList>
            <person name="Haas M."/>
            <person name="Kono T."/>
            <person name="Macchietto M."/>
            <person name="Millas R."/>
            <person name="McGilp L."/>
            <person name="Shao M."/>
            <person name="Duquette J."/>
            <person name="Hirsch C.N."/>
            <person name="Kimball J."/>
        </authorList>
    </citation>
    <scope>NUCLEOTIDE SEQUENCE</scope>
    <source>
        <tissue evidence="3">Fresh leaf tissue</tissue>
    </source>
</reference>
<dbReference type="Proteomes" id="UP000729402">
    <property type="component" value="Unassembled WGS sequence"/>
</dbReference>
<comment type="caution">
    <text evidence="3">The sequence shown here is derived from an EMBL/GenBank/DDBJ whole genome shotgun (WGS) entry which is preliminary data.</text>
</comment>
<feature type="region of interest" description="Disordered" evidence="1">
    <location>
        <begin position="75"/>
        <end position="105"/>
    </location>
</feature>
<feature type="domain" description="WRKY" evidence="2">
    <location>
        <begin position="112"/>
        <end position="175"/>
    </location>
</feature>
<evidence type="ECO:0000313" key="3">
    <source>
        <dbReference type="EMBL" id="KAG8085166.1"/>
    </source>
</evidence>
<dbReference type="Pfam" id="PF03106">
    <property type="entry name" value="WRKY"/>
    <property type="match status" value="1"/>
</dbReference>
<feature type="compositionally biased region" description="Basic and acidic residues" evidence="1">
    <location>
        <begin position="82"/>
        <end position="93"/>
    </location>
</feature>
<accession>A0A8J6BH55</accession>
<dbReference type="InterPro" id="IPR044810">
    <property type="entry name" value="WRKY_plant"/>
</dbReference>
<sequence>MSSSSMGPASPLDAQVMENMTKAREYAEQLQGLLQDTPEARLNVEQILHSISRAMHALHKVSAAGTCEGSDVQSEVSCGKRKAADGGAPERRPNSRRRTQQSSGLTKILKNLDDGQAWRKYGQKEIQNSTYPKAYFRCTHKYDQQCVAQRQVQRCDEDPASYRITYIGDHTCRDPAATDVAQHVLHQAVDDDDGLHAGSRLISFAPADAATASTTTTAPQLLQQPLKVEVGGVDQEEVLSSLTPGNSAARCGIGCGCAAAGLEQGDVTSSLHCSYGAGAIGAAADMEFLRDDYGMFDLEDLLRF</sequence>
<dbReference type="PROSITE" id="PS50811">
    <property type="entry name" value="WRKY"/>
    <property type="match status" value="1"/>
</dbReference>